<organism evidence="7 8">
    <name type="scientific">Erythroxylum novogranatense</name>
    <dbReference type="NCBI Taxonomy" id="1862640"/>
    <lineage>
        <taxon>Eukaryota</taxon>
        <taxon>Viridiplantae</taxon>
        <taxon>Streptophyta</taxon>
        <taxon>Embryophyta</taxon>
        <taxon>Tracheophyta</taxon>
        <taxon>Spermatophyta</taxon>
        <taxon>Magnoliopsida</taxon>
        <taxon>eudicotyledons</taxon>
        <taxon>Gunneridae</taxon>
        <taxon>Pentapetalae</taxon>
        <taxon>rosids</taxon>
        <taxon>fabids</taxon>
        <taxon>Malpighiales</taxon>
        <taxon>Erythroxylaceae</taxon>
        <taxon>Erythroxylum</taxon>
    </lineage>
</organism>
<evidence type="ECO:0000256" key="5">
    <source>
        <dbReference type="ARBA" id="ARBA00023004"/>
    </source>
</evidence>
<dbReference type="InterPro" id="IPR032862">
    <property type="entry name" value="ALKBH6"/>
</dbReference>
<dbReference type="EMBL" id="JAIWQS010000011">
    <property type="protein sequence ID" value="KAJ8751391.1"/>
    <property type="molecule type" value="Genomic_DNA"/>
</dbReference>
<evidence type="ECO:0000256" key="1">
    <source>
        <dbReference type="ARBA" id="ARBA00007879"/>
    </source>
</evidence>
<evidence type="ECO:0000313" key="7">
    <source>
        <dbReference type="EMBL" id="KAJ8751391.1"/>
    </source>
</evidence>
<gene>
    <name evidence="7" type="ORF">K2173_016591</name>
</gene>
<evidence type="ECO:0000256" key="4">
    <source>
        <dbReference type="ARBA" id="ARBA00023002"/>
    </source>
</evidence>
<dbReference type="GO" id="GO:0005634">
    <property type="term" value="C:nucleus"/>
    <property type="evidence" value="ECO:0007669"/>
    <property type="project" value="TreeGrafter"/>
</dbReference>
<keyword evidence="3" id="KW-0223">Dioxygenase</keyword>
<dbReference type="Pfam" id="PF13532">
    <property type="entry name" value="2OG-FeII_Oxy_2"/>
    <property type="match status" value="1"/>
</dbReference>
<dbReference type="SUPFAM" id="SSF51197">
    <property type="entry name" value="Clavaminate synthase-like"/>
    <property type="match status" value="1"/>
</dbReference>
<evidence type="ECO:0000256" key="3">
    <source>
        <dbReference type="ARBA" id="ARBA00022964"/>
    </source>
</evidence>
<dbReference type="AlphaFoldDB" id="A0AAV8SGL5"/>
<keyword evidence="8" id="KW-1185">Reference proteome</keyword>
<keyword evidence="5" id="KW-0408">Iron</keyword>
<dbReference type="PANTHER" id="PTHR46030">
    <property type="entry name" value="ALPHA-KETOGLUTARATE-DEPENDENT DIOXYGENASE ALKB HOMOLOG 6"/>
    <property type="match status" value="1"/>
</dbReference>
<name>A0AAV8SGL5_9ROSI</name>
<proteinExistence type="inferred from homology"/>
<evidence type="ECO:0000256" key="2">
    <source>
        <dbReference type="ARBA" id="ARBA00022723"/>
    </source>
</evidence>
<reference evidence="7 8" key="1">
    <citation type="submission" date="2021-09" db="EMBL/GenBank/DDBJ databases">
        <title>Genomic insights and catalytic innovation underlie evolution of tropane alkaloids biosynthesis.</title>
        <authorList>
            <person name="Wang Y.-J."/>
            <person name="Tian T."/>
            <person name="Huang J.-P."/>
            <person name="Huang S.-X."/>
        </authorList>
    </citation>
    <scope>NUCLEOTIDE SEQUENCE [LARGE SCALE GENOMIC DNA]</scope>
    <source>
        <strain evidence="7">KIB-2018</strain>
        <tissue evidence="7">Leaf</tissue>
    </source>
</reference>
<dbReference type="InterPro" id="IPR027450">
    <property type="entry name" value="AlkB-like"/>
</dbReference>
<dbReference type="GO" id="GO:0046872">
    <property type="term" value="F:metal ion binding"/>
    <property type="evidence" value="ECO:0007669"/>
    <property type="project" value="UniProtKB-KW"/>
</dbReference>
<sequence length="265" mass="29832">MEGNLNKFKVGNLPSVFYIPEFITRLEETQLLAKIYEAPLSKWKSLKNRRLQNWGGVVHEKGLLPQDLPPWLTKITQKIYNESGLFPAAINHVLINEYLPDQGIMPHQDGPAYFPVVAILSLGSPVIMDFTPHSRLKTCTNAWSCDDENKLFSAGEALDTETNKLGLGHQPFSVLLMPRSLLIFKDDAYTDYLHGIEGREVQPYGEVVNGAETLLQRGLDDSLLDSEKDGDSNKGGDVKLIHRKTTRISLTCRSVLKVHKNLFKF</sequence>
<dbReference type="GO" id="GO:0051213">
    <property type="term" value="F:dioxygenase activity"/>
    <property type="evidence" value="ECO:0007669"/>
    <property type="project" value="UniProtKB-KW"/>
</dbReference>
<evidence type="ECO:0000259" key="6">
    <source>
        <dbReference type="Pfam" id="PF13532"/>
    </source>
</evidence>
<comment type="caution">
    <text evidence="7">The sequence shown here is derived from an EMBL/GenBank/DDBJ whole genome shotgun (WGS) entry which is preliminary data.</text>
</comment>
<dbReference type="InterPro" id="IPR037151">
    <property type="entry name" value="AlkB-like_sf"/>
</dbReference>
<keyword evidence="2" id="KW-0479">Metal-binding</keyword>
<accession>A0AAV8SGL5</accession>
<comment type="similarity">
    <text evidence="1">Belongs to the alkB family.</text>
</comment>
<evidence type="ECO:0000313" key="8">
    <source>
        <dbReference type="Proteomes" id="UP001159364"/>
    </source>
</evidence>
<feature type="domain" description="Alpha-ketoglutarate-dependent dioxygenase AlkB-like" evidence="6">
    <location>
        <begin position="50"/>
        <end position="253"/>
    </location>
</feature>
<dbReference type="Proteomes" id="UP001159364">
    <property type="component" value="Linkage Group LG11"/>
</dbReference>
<dbReference type="PANTHER" id="PTHR46030:SF1">
    <property type="entry name" value="ALPHA-KETOGLUTARATE-DEPENDENT DIOXYGENASE ALKB HOMOLOG 6"/>
    <property type="match status" value="1"/>
</dbReference>
<keyword evidence="4" id="KW-0560">Oxidoreductase</keyword>
<protein>
    <recommendedName>
        <fullName evidence="6">Alpha-ketoglutarate-dependent dioxygenase AlkB-like domain-containing protein</fullName>
    </recommendedName>
</protein>
<dbReference type="Gene3D" id="2.60.120.590">
    <property type="entry name" value="Alpha-ketoglutarate-dependent dioxygenase AlkB-like"/>
    <property type="match status" value="1"/>
</dbReference>